<keyword evidence="7" id="KW-0521">NADP</keyword>
<dbReference type="OrthoDB" id="3519933at2759"/>
<comment type="catalytic activity">
    <reaction evidence="10">
        <text>L-ornithine + NADH + O2 = N(5)-hydroxy-L-ornithine + NAD(+) + H2O</text>
        <dbReference type="Rhea" id="RHEA:41512"/>
        <dbReference type="ChEBI" id="CHEBI:15377"/>
        <dbReference type="ChEBI" id="CHEBI:15379"/>
        <dbReference type="ChEBI" id="CHEBI:46911"/>
        <dbReference type="ChEBI" id="CHEBI:57540"/>
        <dbReference type="ChEBI" id="CHEBI:57945"/>
        <dbReference type="ChEBI" id="CHEBI:78275"/>
        <dbReference type="EC" id="1.14.13.196"/>
    </reaction>
</comment>
<keyword evidence="6" id="KW-0274">FAD</keyword>
<dbReference type="PANTHER" id="PTHR42802">
    <property type="entry name" value="MONOOXYGENASE"/>
    <property type="match status" value="1"/>
</dbReference>
<evidence type="ECO:0000256" key="5">
    <source>
        <dbReference type="ARBA" id="ARBA00022630"/>
    </source>
</evidence>
<dbReference type="Gene3D" id="3.50.50.60">
    <property type="entry name" value="FAD/NAD(P)-binding domain"/>
    <property type="match status" value="1"/>
</dbReference>
<dbReference type="STRING" id="1141098.A0A1Y2DR14"/>
<keyword evidence="11" id="KW-0503">Monooxygenase</keyword>
<dbReference type="EMBL" id="MCFJ01000010">
    <property type="protein sequence ID" value="ORY61728.1"/>
    <property type="molecule type" value="Genomic_DNA"/>
</dbReference>
<comment type="similarity">
    <text evidence="3">Belongs to the lysine N(6)-hydroxylase/L-ornithine N(5)-oxygenase family.</text>
</comment>
<evidence type="ECO:0000256" key="8">
    <source>
        <dbReference type="ARBA" id="ARBA00023002"/>
    </source>
</evidence>
<comment type="catalytic activity">
    <reaction evidence="9">
        <text>L-ornithine + NADPH + O2 = N(5)-hydroxy-L-ornithine + NADP(+) + H2O</text>
        <dbReference type="Rhea" id="RHEA:41508"/>
        <dbReference type="ChEBI" id="CHEBI:15377"/>
        <dbReference type="ChEBI" id="CHEBI:15379"/>
        <dbReference type="ChEBI" id="CHEBI:46911"/>
        <dbReference type="ChEBI" id="CHEBI:57783"/>
        <dbReference type="ChEBI" id="CHEBI:58349"/>
        <dbReference type="ChEBI" id="CHEBI:78275"/>
        <dbReference type="EC" id="1.14.13.196"/>
    </reaction>
</comment>
<dbReference type="RefSeq" id="XP_040713805.1">
    <property type="nucleotide sequence ID" value="XM_040860745.1"/>
</dbReference>
<dbReference type="Pfam" id="PF13434">
    <property type="entry name" value="Lys_Orn_oxgnase"/>
    <property type="match status" value="1"/>
</dbReference>
<evidence type="ECO:0000256" key="1">
    <source>
        <dbReference type="ARBA" id="ARBA00001974"/>
    </source>
</evidence>
<sequence length="544" mass="59533">MSPHSLVGSHIDGPPFEDTTFAGANGFHAAPATNGQVPAKSSLLKPTSASDEFDLICVGFGPASLAIAVALNDALENGSLSNAPKVLFLEKQTHFKWHSGMLLPGAKMQISYIKDLATLRDPRSHFTFMNFLHKNGRLVDFINLGTFLPARVEYEEYMRWCAEHFEDVVLYGQEVVSVSPQTSSAAPNKNPISQFSVTSRTLKSGEVTTYSAKNVLVAVGGTPNIPKSLPANHPKIIHSSQYINLIPKILTDRNAAYRVAVIGAGQSAAEIFSNLQELYPNSSTSMVMRAEFLKPSDDSPFVNCIFNPEYIDSLYPRSTSQRMAVLKDARATNYAVVRLELIEKLFGVMYHQKRVLGPDERKWPHRIMGLTEVLGLESDDFDQEKLKLRIRSLRELDFFDGSDSGCSVDGHSEAGDETLEVDLIIAATGYQRTQHLQMMEDVGPLLPEKVQSPLEKVSAPNGAVAVDFKNGSAGLEQRTMEVARDYSVRFAPGKVAPGSGIYLQGCNEKTHGLSDTLLSVLATRSGEMVETLFGAKAKAGFQKK</sequence>
<evidence type="ECO:0000256" key="3">
    <source>
        <dbReference type="ARBA" id="ARBA00007588"/>
    </source>
</evidence>
<dbReference type="InterPro" id="IPR025700">
    <property type="entry name" value="Lys/Orn_oxygenase"/>
</dbReference>
<dbReference type="InParanoid" id="A0A1Y2DR14"/>
<evidence type="ECO:0000256" key="7">
    <source>
        <dbReference type="ARBA" id="ARBA00022857"/>
    </source>
</evidence>
<accession>A0A1Y2DR14</accession>
<comment type="pathway">
    <text evidence="2">Siderophore biosynthesis.</text>
</comment>
<proteinExistence type="inferred from homology"/>
<dbReference type="PANTHER" id="PTHR42802:SF1">
    <property type="entry name" value="L-ORNITHINE N(5)-MONOOXYGENASE"/>
    <property type="match status" value="1"/>
</dbReference>
<evidence type="ECO:0000256" key="6">
    <source>
        <dbReference type="ARBA" id="ARBA00022827"/>
    </source>
</evidence>
<keyword evidence="5" id="KW-0285">Flavoprotein</keyword>
<organism evidence="11 12">
    <name type="scientific">Pseudomassariella vexata</name>
    <dbReference type="NCBI Taxonomy" id="1141098"/>
    <lineage>
        <taxon>Eukaryota</taxon>
        <taxon>Fungi</taxon>
        <taxon>Dikarya</taxon>
        <taxon>Ascomycota</taxon>
        <taxon>Pezizomycotina</taxon>
        <taxon>Sordariomycetes</taxon>
        <taxon>Xylariomycetidae</taxon>
        <taxon>Amphisphaeriales</taxon>
        <taxon>Pseudomassariaceae</taxon>
        <taxon>Pseudomassariella</taxon>
    </lineage>
</organism>
<keyword evidence="8" id="KW-0560">Oxidoreductase</keyword>
<evidence type="ECO:0000256" key="10">
    <source>
        <dbReference type="ARBA" id="ARBA00049248"/>
    </source>
</evidence>
<dbReference type="PRINTS" id="PR00368">
    <property type="entry name" value="FADPNR"/>
</dbReference>
<dbReference type="AlphaFoldDB" id="A0A1Y2DR14"/>
<reference evidence="11 12" key="1">
    <citation type="submission" date="2016-07" db="EMBL/GenBank/DDBJ databases">
        <title>Pervasive Adenine N6-methylation of Active Genes in Fungi.</title>
        <authorList>
            <consortium name="DOE Joint Genome Institute"/>
            <person name="Mondo S.J."/>
            <person name="Dannebaum R.O."/>
            <person name="Kuo R.C."/>
            <person name="Labutti K."/>
            <person name="Haridas S."/>
            <person name="Kuo A."/>
            <person name="Salamov A."/>
            <person name="Ahrendt S.R."/>
            <person name="Lipzen A."/>
            <person name="Sullivan W."/>
            <person name="Andreopoulos W.B."/>
            <person name="Clum A."/>
            <person name="Lindquist E."/>
            <person name="Daum C."/>
            <person name="Ramamoorthy G.K."/>
            <person name="Gryganskyi A."/>
            <person name="Culley D."/>
            <person name="Magnuson J.K."/>
            <person name="James T.Y."/>
            <person name="O'Malley M.A."/>
            <person name="Stajich J.E."/>
            <person name="Spatafora J.W."/>
            <person name="Visel A."/>
            <person name="Grigoriev I.V."/>
        </authorList>
    </citation>
    <scope>NUCLEOTIDE SEQUENCE [LARGE SCALE GENOMIC DNA]</scope>
    <source>
        <strain evidence="11 12">CBS 129021</strain>
    </source>
</reference>
<evidence type="ECO:0000256" key="2">
    <source>
        <dbReference type="ARBA" id="ARBA00004924"/>
    </source>
</evidence>
<comment type="cofactor">
    <cofactor evidence="1">
        <name>FAD</name>
        <dbReference type="ChEBI" id="CHEBI:57692"/>
    </cofactor>
</comment>
<evidence type="ECO:0000256" key="9">
    <source>
        <dbReference type="ARBA" id="ARBA00047598"/>
    </source>
</evidence>
<dbReference type="Proteomes" id="UP000193689">
    <property type="component" value="Unassembled WGS sequence"/>
</dbReference>
<gene>
    <name evidence="11" type="ORF">BCR38DRAFT_440982</name>
</gene>
<dbReference type="InterPro" id="IPR036188">
    <property type="entry name" value="FAD/NAD-bd_sf"/>
</dbReference>
<keyword evidence="12" id="KW-1185">Reference proteome</keyword>
<dbReference type="GeneID" id="63776957"/>
<dbReference type="GO" id="GO:0004497">
    <property type="term" value="F:monooxygenase activity"/>
    <property type="evidence" value="ECO:0007669"/>
    <property type="project" value="UniProtKB-KW"/>
</dbReference>
<dbReference type="EC" id="1.14.13.196" evidence="4"/>
<protein>
    <recommendedName>
        <fullName evidence="4">L-ornithine N(5)-monooxygenase [NAD(P)H]</fullName>
        <ecNumber evidence="4">1.14.13.196</ecNumber>
    </recommendedName>
</protein>
<dbReference type="GO" id="GO:0006879">
    <property type="term" value="P:intracellular iron ion homeostasis"/>
    <property type="evidence" value="ECO:0007669"/>
    <property type="project" value="TreeGrafter"/>
</dbReference>
<name>A0A1Y2DR14_9PEZI</name>
<evidence type="ECO:0000313" key="12">
    <source>
        <dbReference type="Proteomes" id="UP000193689"/>
    </source>
</evidence>
<evidence type="ECO:0000313" key="11">
    <source>
        <dbReference type="EMBL" id="ORY61728.1"/>
    </source>
</evidence>
<dbReference type="SUPFAM" id="SSF51905">
    <property type="entry name" value="FAD/NAD(P)-binding domain"/>
    <property type="match status" value="1"/>
</dbReference>
<evidence type="ECO:0000256" key="4">
    <source>
        <dbReference type="ARBA" id="ARBA00012881"/>
    </source>
</evidence>
<comment type="caution">
    <text evidence="11">The sequence shown here is derived from an EMBL/GenBank/DDBJ whole genome shotgun (WGS) entry which is preliminary data.</text>
</comment>